<keyword evidence="1" id="KW-0812">Transmembrane</keyword>
<sequence>MKKQQYGLAAQLGRFFTDRPVKLNRIINKGKFFAASLRGMGLNICVQAILFSALRFNKAAVA</sequence>
<dbReference type="EMBL" id="JNVM01000041">
    <property type="protein sequence ID" value="KEQ22228.1"/>
    <property type="molecule type" value="Genomic_DNA"/>
</dbReference>
<gene>
    <name evidence="2" type="ORF">ET33_26990</name>
</gene>
<accession>A0A081NUV5</accession>
<feature type="transmembrane region" description="Helical" evidence="1">
    <location>
        <begin position="32"/>
        <end position="54"/>
    </location>
</feature>
<evidence type="ECO:0000256" key="1">
    <source>
        <dbReference type="SAM" id="Phobius"/>
    </source>
</evidence>
<dbReference type="Proteomes" id="UP000028123">
    <property type="component" value="Unassembled WGS sequence"/>
</dbReference>
<organism evidence="2 3">
    <name type="scientific">Paenibacillus tyrfis</name>
    <dbReference type="NCBI Taxonomy" id="1501230"/>
    <lineage>
        <taxon>Bacteria</taxon>
        <taxon>Bacillati</taxon>
        <taxon>Bacillota</taxon>
        <taxon>Bacilli</taxon>
        <taxon>Bacillales</taxon>
        <taxon>Paenibacillaceae</taxon>
        <taxon>Paenibacillus</taxon>
    </lineage>
</organism>
<keyword evidence="3" id="KW-1185">Reference proteome</keyword>
<reference evidence="2 3" key="1">
    <citation type="submission" date="2014-06" db="EMBL/GenBank/DDBJ databases">
        <title>Draft genome sequence of Paenibacillus sp. MSt1.</title>
        <authorList>
            <person name="Aw Y.K."/>
            <person name="Ong K.S."/>
            <person name="Gan H.M."/>
            <person name="Lee S.M."/>
        </authorList>
    </citation>
    <scope>NUCLEOTIDE SEQUENCE [LARGE SCALE GENOMIC DNA]</scope>
    <source>
        <strain evidence="2 3">MSt1</strain>
    </source>
</reference>
<keyword evidence="1" id="KW-1133">Transmembrane helix</keyword>
<evidence type="ECO:0000313" key="2">
    <source>
        <dbReference type="EMBL" id="KEQ22228.1"/>
    </source>
</evidence>
<evidence type="ECO:0000313" key="3">
    <source>
        <dbReference type="Proteomes" id="UP000028123"/>
    </source>
</evidence>
<name>A0A081NUV5_9BACL</name>
<keyword evidence="1" id="KW-0472">Membrane</keyword>
<protein>
    <submittedName>
        <fullName evidence="2">Uncharacterized protein</fullName>
    </submittedName>
</protein>
<dbReference type="AlphaFoldDB" id="A0A081NUV5"/>
<proteinExistence type="predicted"/>
<comment type="caution">
    <text evidence="2">The sequence shown here is derived from an EMBL/GenBank/DDBJ whole genome shotgun (WGS) entry which is preliminary data.</text>
</comment>